<comment type="caution">
    <text evidence="2">The sequence shown here is derived from an EMBL/GenBank/DDBJ whole genome shotgun (WGS) entry which is preliminary data.</text>
</comment>
<evidence type="ECO:0000259" key="1">
    <source>
        <dbReference type="PROSITE" id="PS51186"/>
    </source>
</evidence>
<evidence type="ECO:0000313" key="2">
    <source>
        <dbReference type="EMBL" id="GIP55049.1"/>
    </source>
</evidence>
<dbReference type="InterPro" id="IPR016181">
    <property type="entry name" value="Acyl_CoA_acyltransferase"/>
</dbReference>
<organism evidence="2 3">
    <name type="scientific">Paenibacillus vini</name>
    <dbReference type="NCBI Taxonomy" id="1476024"/>
    <lineage>
        <taxon>Bacteria</taxon>
        <taxon>Bacillati</taxon>
        <taxon>Bacillota</taxon>
        <taxon>Bacilli</taxon>
        <taxon>Bacillales</taxon>
        <taxon>Paenibacillaceae</taxon>
        <taxon>Paenibacillus</taxon>
    </lineage>
</organism>
<dbReference type="Gene3D" id="3.40.630.30">
    <property type="match status" value="1"/>
</dbReference>
<gene>
    <name evidence="2" type="ORF">J42TS3_40840</name>
</gene>
<sequence>MSEILRTFKHPPAGDLSSHCIPIIARGVVRGRLRPITMDTVRNEAEIKLIAEWREASSAWFTTQFPASEEGTRQWIEQQVLGADDRILFFVEDEEGAPVGQVGLLHYDEITKQCEYDNLLRGRKGKFGNIMSYALITLGIWSIEVLDVQVGYIRVVADNYRAIRIYQSLGAEEVERSPLVKLEENGVTRWLPAPAEGNAEPERELVTMRIRRESFLEILRSNHAK</sequence>
<dbReference type="InterPro" id="IPR000182">
    <property type="entry name" value="GNAT_dom"/>
</dbReference>
<name>A0ABQ4MGD2_9BACL</name>
<keyword evidence="3" id="KW-1185">Reference proteome</keyword>
<dbReference type="Pfam" id="PF13302">
    <property type="entry name" value="Acetyltransf_3"/>
    <property type="match status" value="1"/>
</dbReference>
<dbReference type="EMBL" id="BOSL01000015">
    <property type="protein sequence ID" value="GIP55049.1"/>
    <property type="molecule type" value="Genomic_DNA"/>
</dbReference>
<dbReference type="SUPFAM" id="SSF55729">
    <property type="entry name" value="Acyl-CoA N-acyltransferases (Nat)"/>
    <property type="match status" value="1"/>
</dbReference>
<evidence type="ECO:0000313" key="3">
    <source>
        <dbReference type="Proteomes" id="UP000679992"/>
    </source>
</evidence>
<dbReference type="Proteomes" id="UP000679992">
    <property type="component" value="Unassembled WGS sequence"/>
</dbReference>
<feature type="domain" description="N-acetyltransferase" evidence="1">
    <location>
        <begin position="31"/>
        <end position="194"/>
    </location>
</feature>
<protein>
    <recommendedName>
        <fullName evidence="1">N-acetyltransferase domain-containing protein</fullName>
    </recommendedName>
</protein>
<accession>A0ABQ4MGD2</accession>
<reference evidence="2 3" key="1">
    <citation type="submission" date="2021-03" db="EMBL/GenBank/DDBJ databases">
        <title>Antimicrobial resistance genes in bacteria isolated from Japanese honey, and their potential for conferring macrolide and lincosamide resistance in the American foulbrood pathogen Paenibacillus larvae.</title>
        <authorList>
            <person name="Okamoto M."/>
            <person name="Kumagai M."/>
            <person name="Kanamori H."/>
            <person name="Takamatsu D."/>
        </authorList>
    </citation>
    <scope>NUCLEOTIDE SEQUENCE [LARGE SCALE GENOMIC DNA]</scope>
    <source>
        <strain evidence="2 3">J42TS3</strain>
    </source>
</reference>
<proteinExistence type="predicted"/>
<dbReference type="PROSITE" id="PS51186">
    <property type="entry name" value="GNAT"/>
    <property type="match status" value="1"/>
</dbReference>
<dbReference type="RefSeq" id="WP_213656137.1">
    <property type="nucleotide sequence ID" value="NZ_BOSL01000015.1"/>
</dbReference>